<keyword evidence="5" id="KW-0408">Iron</keyword>
<reference evidence="6" key="1">
    <citation type="submission" date="2024-02" db="EMBL/GenBank/DDBJ databases">
        <authorList>
            <consortium name="ELIXIR-Norway"/>
            <consortium name="Elixir Norway"/>
        </authorList>
    </citation>
    <scope>NUCLEOTIDE SEQUENCE</scope>
</reference>
<evidence type="ECO:0000256" key="2">
    <source>
        <dbReference type="ARBA" id="ARBA00006787"/>
    </source>
</evidence>
<comment type="similarity">
    <text evidence="2">Belongs to the carotenoid oxygenase family.</text>
</comment>
<evidence type="ECO:0000256" key="5">
    <source>
        <dbReference type="ARBA" id="ARBA00023004"/>
    </source>
</evidence>
<keyword evidence="4" id="KW-0223">Dioxygenase</keyword>
<evidence type="ECO:0000313" key="7">
    <source>
        <dbReference type="Proteomes" id="UP001497444"/>
    </source>
</evidence>
<evidence type="ECO:0000313" key="6">
    <source>
        <dbReference type="EMBL" id="CAK9277132.1"/>
    </source>
</evidence>
<evidence type="ECO:0000256" key="4">
    <source>
        <dbReference type="ARBA" id="ARBA00022964"/>
    </source>
</evidence>
<comment type="cofactor">
    <cofactor evidence="1">
        <name>Fe(2+)</name>
        <dbReference type="ChEBI" id="CHEBI:29033"/>
    </cofactor>
</comment>
<evidence type="ECO:0000256" key="3">
    <source>
        <dbReference type="ARBA" id="ARBA00022723"/>
    </source>
</evidence>
<keyword evidence="4" id="KW-0560">Oxidoreductase</keyword>
<protein>
    <recommendedName>
        <fullName evidence="8">9-cis-epoxycarotenoid dioxygenase</fullName>
    </recommendedName>
</protein>
<sequence>MLLTIECTFASGIAAASNPSTLAVERSLMHDDGIVKVLQQQQSCTPVKKMFLHAVGSVGARRRTNSRGLRAVAPLQSALDFTCKLHESSDHKSRCNNFHGSFGSSRRDCLFSENSGLSCLHGSTSSQAPTLASITTPVITRDVEEGFSNLAPSVPPPAPEQNLNLFQRITASVLDWVEKTGVAGLESKFQLPAAMDPSVQLQGNYAPVEERRVMHELEVMGKLPQGLEGMYVRNGANPQFVPRGGHHLFDGDGMLHAVKFKQGIVSYSCSFTRTYRFVREQEAGRPLFPKAIGELHGHGGVARLLLYTARSICGLVDQKQGMGVANAGVVFHNGHLLAMSEDDLPYHVRMLEHGELETVGRYDCDGQLSSSTMIAHPKVDPVSGELFALSYSVVTAPFLKYFYISPQGIRSPEVSITLPEPTMIHDFAITENFAVIPDQQMVFCLKEMFSGGSPVVHNSKKTSRFGILPKYDQTEAQLQWIDVPDCFCFHLWNAWEEKEDIVVIGSCMTPPDSIFIESDEALKSTLSEIRLNRTTGVSTRHEITSLNLEAGQINHNFLGRKSRYMYLAIAEPWPKVSGIAKVDLVTGEVTKYMYGHKCYGGEPTFVPHSSDPLAAEDDGSLLVFMHNENTGQSKLLVLDAASASLQLEASVKLPSRVPYGFHGTFVTAEELDKQQ</sequence>
<name>A0ABP0XDD0_9BRYO</name>
<dbReference type="PANTHER" id="PTHR10543">
    <property type="entry name" value="BETA-CAROTENE DIOXYGENASE"/>
    <property type="match status" value="1"/>
</dbReference>
<organism evidence="6 7">
    <name type="scientific">Sphagnum jensenii</name>
    <dbReference type="NCBI Taxonomy" id="128206"/>
    <lineage>
        <taxon>Eukaryota</taxon>
        <taxon>Viridiplantae</taxon>
        <taxon>Streptophyta</taxon>
        <taxon>Embryophyta</taxon>
        <taxon>Bryophyta</taxon>
        <taxon>Sphagnophytina</taxon>
        <taxon>Sphagnopsida</taxon>
        <taxon>Sphagnales</taxon>
        <taxon>Sphagnaceae</taxon>
        <taxon>Sphagnum</taxon>
    </lineage>
</organism>
<evidence type="ECO:0000256" key="1">
    <source>
        <dbReference type="ARBA" id="ARBA00001954"/>
    </source>
</evidence>
<gene>
    <name evidence="6" type="ORF">CSSPJE1EN1_LOCUS22610</name>
</gene>
<accession>A0ABP0XDD0</accession>
<proteinExistence type="inferred from homology"/>
<dbReference type="PANTHER" id="PTHR10543:SF97">
    <property type="entry name" value="9-CIS-EPOXYCAROTENOID DIOXYGENASE NCED4, CHLOROPLASTIC"/>
    <property type="match status" value="1"/>
</dbReference>
<keyword evidence="7" id="KW-1185">Reference proteome</keyword>
<dbReference type="EMBL" id="OZ020103">
    <property type="protein sequence ID" value="CAK9277132.1"/>
    <property type="molecule type" value="Genomic_DNA"/>
</dbReference>
<dbReference type="Proteomes" id="UP001497444">
    <property type="component" value="Chromosome 8"/>
</dbReference>
<dbReference type="Pfam" id="PF03055">
    <property type="entry name" value="RPE65"/>
    <property type="match status" value="1"/>
</dbReference>
<dbReference type="InterPro" id="IPR004294">
    <property type="entry name" value="Carotenoid_Oase"/>
</dbReference>
<keyword evidence="3" id="KW-0479">Metal-binding</keyword>
<evidence type="ECO:0008006" key="8">
    <source>
        <dbReference type="Google" id="ProtNLM"/>
    </source>
</evidence>